<dbReference type="EMBL" id="JAEHFX010000003">
    <property type="protein sequence ID" value="MBK0402967.1"/>
    <property type="molecule type" value="Genomic_DNA"/>
</dbReference>
<evidence type="ECO:0000313" key="1">
    <source>
        <dbReference type="EMBL" id="MBK0402967.1"/>
    </source>
</evidence>
<dbReference type="PROSITE" id="PS51257">
    <property type="entry name" value="PROKAR_LIPOPROTEIN"/>
    <property type="match status" value="1"/>
</dbReference>
<name>A0ABS1C1C2_9BACT</name>
<reference evidence="1 2" key="1">
    <citation type="submission" date="2020-12" db="EMBL/GenBank/DDBJ databases">
        <title>Bacterial novel species Adhaeribacter sp. BT258 isolated from soil.</title>
        <authorList>
            <person name="Jung H.-Y."/>
        </authorList>
    </citation>
    <scope>NUCLEOTIDE SEQUENCE [LARGE SCALE GENOMIC DNA]</scope>
    <source>
        <strain evidence="1 2">BT258</strain>
    </source>
</reference>
<accession>A0ABS1C1C2</accession>
<evidence type="ECO:0000313" key="2">
    <source>
        <dbReference type="Proteomes" id="UP000644147"/>
    </source>
</evidence>
<organism evidence="1 2">
    <name type="scientific">Adhaeribacter terrigena</name>
    <dbReference type="NCBI Taxonomy" id="2793070"/>
    <lineage>
        <taxon>Bacteria</taxon>
        <taxon>Pseudomonadati</taxon>
        <taxon>Bacteroidota</taxon>
        <taxon>Cytophagia</taxon>
        <taxon>Cytophagales</taxon>
        <taxon>Hymenobacteraceae</taxon>
        <taxon>Adhaeribacter</taxon>
    </lineage>
</organism>
<keyword evidence="2" id="KW-1185">Reference proteome</keyword>
<dbReference type="Proteomes" id="UP000644147">
    <property type="component" value="Unassembled WGS sequence"/>
</dbReference>
<dbReference type="RefSeq" id="WP_200505713.1">
    <property type="nucleotide sequence ID" value="NZ_JAEHFX010000003.1"/>
</dbReference>
<protein>
    <submittedName>
        <fullName evidence="1">Uncharacterized protein</fullName>
    </submittedName>
</protein>
<proteinExistence type="predicted"/>
<gene>
    <name evidence="1" type="ORF">I5M27_08205</name>
</gene>
<sequence length="98" mass="10848">MRNLSLLSACCSLSLLTSCSIINHDAIYDANALNIPLHKEKQELKGSTGYGSILGFNTDVSYAATKYISVKAAVNYNHQYLIKNRLLGKDHFNLKIIT</sequence>
<comment type="caution">
    <text evidence="1">The sequence shown here is derived from an EMBL/GenBank/DDBJ whole genome shotgun (WGS) entry which is preliminary data.</text>
</comment>